<dbReference type="RefSeq" id="WP_208501756.1">
    <property type="nucleotide sequence ID" value="NZ_JAGFOA010000002.1"/>
</dbReference>
<dbReference type="Proteomes" id="UP000680132">
    <property type="component" value="Unassembled WGS sequence"/>
</dbReference>
<evidence type="ECO:0000313" key="2">
    <source>
        <dbReference type="Proteomes" id="UP000680132"/>
    </source>
</evidence>
<accession>A0A939TWX3</accession>
<gene>
    <name evidence="1" type="ORF">J5V96_06150</name>
</gene>
<evidence type="ECO:0000313" key="1">
    <source>
        <dbReference type="EMBL" id="MBO3663092.1"/>
    </source>
</evidence>
<organism evidence="1 2">
    <name type="scientific">Microbacterium stercoris</name>
    <dbReference type="NCBI Taxonomy" id="2820289"/>
    <lineage>
        <taxon>Bacteria</taxon>
        <taxon>Bacillati</taxon>
        <taxon>Actinomycetota</taxon>
        <taxon>Actinomycetes</taxon>
        <taxon>Micrococcales</taxon>
        <taxon>Microbacteriaceae</taxon>
        <taxon>Microbacterium</taxon>
    </lineage>
</organism>
<comment type="caution">
    <text evidence="1">The sequence shown here is derived from an EMBL/GenBank/DDBJ whole genome shotgun (WGS) entry which is preliminary data.</text>
</comment>
<dbReference type="Gene3D" id="3.40.960.10">
    <property type="entry name" value="VSR Endonuclease"/>
    <property type="match status" value="1"/>
</dbReference>
<dbReference type="SUPFAM" id="SSF52980">
    <property type="entry name" value="Restriction endonuclease-like"/>
    <property type="match status" value="1"/>
</dbReference>
<protein>
    <recommendedName>
        <fullName evidence="3">DUF559 domain-containing protein</fullName>
    </recommendedName>
</protein>
<sequence length="299" mass="32613">MPAPTPLPSVLAPGFTVDDARDAGVSASRLRRKDLVPPFHGARSRGALSDAQRLGLLLAVVPLHACAAGATAALLHGLPLPPAREADAFGRPVLAVPVGATRVRRPGVRGCVLDLVGDDVVRRRGVRTLSVARTWVDLSRQLGLADLVAVTDRILSRRAPLLTRDDLMAMAERFARTPYARLRAEALRLADAGSESPQESWTRVTLVTAGLPAPECNVEIWDGDRMIGRVDMLYPAQKLIIEYQGDHHRDPAQWRADELRRAELEAAGYRVTYVTAADRRDPARLVARIRRLLAAPTRP</sequence>
<evidence type="ECO:0008006" key="3">
    <source>
        <dbReference type="Google" id="ProtNLM"/>
    </source>
</evidence>
<dbReference type="InterPro" id="IPR011335">
    <property type="entry name" value="Restrct_endonuc-II-like"/>
</dbReference>
<keyword evidence="2" id="KW-1185">Reference proteome</keyword>
<name>A0A939TWX3_9MICO</name>
<reference evidence="1" key="1">
    <citation type="submission" date="2021-03" db="EMBL/GenBank/DDBJ databases">
        <title>Microbacterium sp. nov., a novel actinobacterium isolated from cow dung.</title>
        <authorList>
            <person name="Zhang L."/>
        </authorList>
    </citation>
    <scope>NUCLEOTIDE SEQUENCE</scope>
    <source>
        <strain evidence="1">NEAU-LLB</strain>
    </source>
</reference>
<dbReference type="AlphaFoldDB" id="A0A939TWX3"/>
<dbReference type="EMBL" id="JAGFOA010000002">
    <property type="protein sequence ID" value="MBO3663092.1"/>
    <property type="molecule type" value="Genomic_DNA"/>
</dbReference>
<proteinExistence type="predicted"/>